<feature type="domain" description="Ribophorin II N-terminal" evidence="3">
    <location>
        <begin position="29"/>
        <end position="265"/>
    </location>
</feature>
<sequence>MHVSVKILLALLLLQVLTATEASIGGYVSPSDQKKFLHTLVKAFTIEEDDISKSYYAAKGFTLLNEPIIKVFILDQCAQIKKHYKPTVALEVAFNALNTWSLLGCEGKLHSDATIKDLQAVLTNEKSAVAEIRYATELLAHFKVPIPNPAKVAQLLESKLKEDDSLLNIGHAFHAASFLGNAGKFAHDRIEDVVVQADEIDSKLLQWEGGLTTTSLLITGLLRLPGAKPFTQIQADKLANYLLTRKTVQTPKGVLALLDAARALATSSVSPVSVSVVGPSQVLVDAPQLRVQVSNIFGQPLKPVPEPVIAQSATRISDDVVVLAKQPLAPGKTPTEFVLELRLEPGYYRIALNAGSHSATFTARVLGPIKINYLEIGLSDADGSSAPKLTKLAHPSALDSKLASGFEPTFDR</sequence>
<accession>A0AAV8ZAW9</accession>
<evidence type="ECO:0000256" key="2">
    <source>
        <dbReference type="RuleBase" id="RU366029"/>
    </source>
</evidence>
<evidence type="ECO:0000259" key="3">
    <source>
        <dbReference type="Pfam" id="PF05817"/>
    </source>
</evidence>
<comment type="subunit">
    <text evidence="1">Component of the oligosaccharyltransferase (OST) complex. OST exists in two different complex forms which contain common core subunits RPN1, RPN2, OST48, OST4, DAD1 and TMEM258, either STT3A or STT3B as catalytic subunits, and form-specific accessory subunits. STT3A complex assembly occurs through the formation of 3 subcomplexes. Subcomplex 1 contains RPN1 and TMEM258, subcomplex 2 contains the STT3A-specific subunits STT3A, DC2/OSTC, and KCP2 as well as the core subunit OST4, and subcomplex 3 contains RPN2, DAD1, and OST48. The STT3A complex can form stable complexes with the Sec61 complex or with both the Sec61 and TRAP complexes. Interacts with DDI2. Interacts with TMEM35A/NACHO.</text>
</comment>
<keyword evidence="6" id="KW-1185">Reference proteome</keyword>
<gene>
    <name evidence="5" type="ORF">NQ318_008928</name>
</gene>
<dbReference type="GO" id="GO:0008250">
    <property type="term" value="C:oligosaccharyltransferase complex"/>
    <property type="evidence" value="ECO:0007669"/>
    <property type="project" value="UniProtKB-UniRule"/>
</dbReference>
<dbReference type="Proteomes" id="UP001162162">
    <property type="component" value="Unassembled WGS sequence"/>
</dbReference>
<evidence type="ECO:0000313" key="5">
    <source>
        <dbReference type="EMBL" id="KAJ8961245.1"/>
    </source>
</evidence>
<dbReference type="InterPro" id="IPR008814">
    <property type="entry name" value="Swp1"/>
</dbReference>
<dbReference type="AlphaFoldDB" id="A0AAV8ZAW9"/>
<dbReference type="EMBL" id="JAPWTK010000006">
    <property type="protein sequence ID" value="KAJ8961245.1"/>
    <property type="molecule type" value="Genomic_DNA"/>
</dbReference>
<protein>
    <recommendedName>
        <fullName evidence="2">Dolichyl-diphosphooligosaccharide--protein glycosyltransferase subunit 2</fullName>
    </recommendedName>
    <alternativeName>
        <fullName evidence="2">Ribophorin-2</fullName>
    </alternativeName>
</protein>
<dbReference type="PANTHER" id="PTHR12640:SF0">
    <property type="entry name" value="DOLICHYL-DIPHOSPHOOLIGOSACCHARIDE--PROTEIN GLYCOSYLTRANSFERASE SUBUNIT 2"/>
    <property type="match status" value="1"/>
</dbReference>
<comment type="caution">
    <text evidence="5">The sequence shown here is derived from an EMBL/GenBank/DDBJ whole genome shotgun (WGS) entry which is preliminary data.</text>
</comment>
<proteinExistence type="inferred from homology"/>
<dbReference type="Pfam" id="PF23861">
    <property type="entry name" value="Ribophorin_II_2nd"/>
    <property type="match status" value="1"/>
</dbReference>
<dbReference type="InterPro" id="IPR055375">
    <property type="entry name" value="Ribophorin_II_2nd"/>
</dbReference>
<dbReference type="GO" id="GO:0006487">
    <property type="term" value="P:protein N-linked glycosylation"/>
    <property type="evidence" value="ECO:0007669"/>
    <property type="project" value="UniProtKB-UniRule"/>
</dbReference>
<organism evidence="5 6">
    <name type="scientific">Aromia moschata</name>
    <dbReference type="NCBI Taxonomy" id="1265417"/>
    <lineage>
        <taxon>Eukaryota</taxon>
        <taxon>Metazoa</taxon>
        <taxon>Ecdysozoa</taxon>
        <taxon>Arthropoda</taxon>
        <taxon>Hexapoda</taxon>
        <taxon>Insecta</taxon>
        <taxon>Pterygota</taxon>
        <taxon>Neoptera</taxon>
        <taxon>Endopterygota</taxon>
        <taxon>Coleoptera</taxon>
        <taxon>Polyphaga</taxon>
        <taxon>Cucujiformia</taxon>
        <taxon>Chrysomeloidea</taxon>
        <taxon>Cerambycidae</taxon>
        <taxon>Cerambycinae</taxon>
        <taxon>Callichromatini</taxon>
        <taxon>Aromia</taxon>
    </lineage>
</organism>
<evidence type="ECO:0000313" key="6">
    <source>
        <dbReference type="Proteomes" id="UP001162162"/>
    </source>
</evidence>
<comment type="subcellular location">
    <subcellularLocation>
        <location evidence="2">Endoplasmic reticulum membrane</location>
        <topology evidence="2">Multi-pass membrane protein</topology>
    </subcellularLocation>
</comment>
<feature type="signal peptide" evidence="2">
    <location>
        <begin position="1"/>
        <end position="22"/>
    </location>
</feature>
<dbReference type="PANTHER" id="PTHR12640">
    <property type="entry name" value="RIBOPHORIN II"/>
    <property type="match status" value="1"/>
</dbReference>
<reference evidence="5" key="1">
    <citation type="journal article" date="2023" name="Insect Mol. Biol.">
        <title>Genome sequencing provides insights into the evolution of gene families encoding plant cell wall-degrading enzymes in longhorned beetles.</title>
        <authorList>
            <person name="Shin N.R."/>
            <person name="Okamura Y."/>
            <person name="Kirsch R."/>
            <person name="Pauchet Y."/>
        </authorList>
    </citation>
    <scope>NUCLEOTIDE SEQUENCE</scope>
    <source>
        <strain evidence="5">AMC_N1</strain>
    </source>
</reference>
<dbReference type="Pfam" id="PF05817">
    <property type="entry name" value="Ribophorin_II"/>
    <property type="match status" value="1"/>
</dbReference>
<dbReference type="InterPro" id="IPR055373">
    <property type="entry name" value="Ribophorin_II_N"/>
</dbReference>
<feature type="domain" description="Ribophorin II second" evidence="4">
    <location>
        <begin position="272"/>
        <end position="359"/>
    </location>
</feature>
<comment type="similarity">
    <text evidence="2">Belongs to the SWP1 family.</text>
</comment>
<comment type="function">
    <text evidence="2">Subunit of the oligosaccharyl transferase (OST) complex that catalyzes the initial transfer of a defined glycan (Glc(3)Man(9)GlcNAc(2) in eukaryotes) from the lipid carrier dolichol-pyrophosphate to an asparagine residue within an Asn-X-Ser/Thr consensus motif in nascent polypeptide chains, the first step in protein N-glycosylation. N-glycosylation occurs cotranslationally and the complex associates with the Sec61 complex at the channel-forming translocon complex that mediates protein translocation across the endoplasmic reticulum (ER). All subunits are required for a maximal enzyme activity.</text>
</comment>
<comment type="pathway">
    <text evidence="2">Protein modification; protein glycosylation.</text>
</comment>
<evidence type="ECO:0000256" key="1">
    <source>
        <dbReference type="ARBA" id="ARBA00046750"/>
    </source>
</evidence>
<evidence type="ECO:0000259" key="4">
    <source>
        <dbReference type="Pfam" id="PF23861"/>
    </source>
</evidence>
<keyword evidence="2" id="KW-0732">Signal</keyword>
<keyword evidence="2" id="KW-0256">Endoplasmic reticulum</keyword>
<name>A0AAV8ZAW9_9CUCU</name>
<feature type="chain" id="PRO_5043109278" description="Dolichyl-diphosphooligosaccharide--protein glycosyltransferase subunit 2" evidence="2">
    <location>
        <begin position="23"/>
        <end position="412"/>
    </location>
</feature>